<dbReference type="RefSeq" id="WP_130058154.1">
    <property type="nucleotide sequence ID" value="NZ_JADNPJ010000053.1"/>
</dbReference>
<organism evidence="1 2">
    <name type="scientific">Bacteroides salyersiae</name>
    <dbReference type="NCBI Taxonomy" id="291644"/>
    <lineage>
        <taxon>Bacteria</taxon>
        <taxon>Pseudomonadati</taxon>
        <taxon>Bacteroidota</taxon>
        <taxon>Bacteroidia</taxon>
        <taxon>Bacteroidales</taxon>
        <taxon>Bacteroidaceae</taxon>
        <taxon>Bacteroides</taxon>
    </lineage>
</organism>
<reference evidence="1 2" key="1">
    <citation type="journal article" date="2019" name="Nat. Med.">
        <title>A library of human gut bacterial isolates paired with longitudinal multiomics data enables mechanistic microbiome research.</title>
        <authorList>
            <person name="Poyet M."/>
            <person name="Groussin M."/>
            <person name="Gibbons S.M."/>
            <person name="Avila-Pacheco J."/>
            <person name="Jiang X."/>
            <person name="Kearney S.M."/>
            <person name="Perrotta A.R."/>
            <person name="Berdy B."/>
            <person name="Zhao S."/>
            <person name="Lieberman T.D."/>
            <person name="Swanson P.K."/>
            <person name="Smith M."/>
            <person name="Roesemann S."/>
            <person name="Alexander J.E."/>
            <person name="Rich S.A."/>
            <person name="Livny J."/>
            <person name="Vlamakis H."/>
            <person name="Clish C."/>
            <person name="Bullock K."/>
            <person name="Deik A."/>
            <person name="Scott J."/>
            <person name="Pierce K.A."/>
            <person name="Xavier R.J."/>
            <person name="Alm E.J."/>
        </authorList>
    </citation>
    <scope>NUCLEOTIDE SEQUENCE [LARGE SCALE GENOMIC DNA]</scope>
    <source>
        <strain evidence="1 2">BIOML-A10</strain>
    </source>
</reference>
<dbReference type="EMBL" id="VWMK01000039">
    <property type="protein sequence ID" value="KAA3756964.1"/>
    <property type="molecule type" value="Genomic_DNA"/>
</dbReference>
<evidence type="ECO:0000313" key="1">
    <source>
        <dbReference type="EMBL" id="KAA3756964.1"/>
    </source>
</evidence>
<sequence>MMNVHEILLPNVISSDSKERIKLLLNSKKGRAKFISKLNHFNAFENKYITNLLGNLTTEMILEYLKKKGASDDCYILSSMSSLDKRNLLLRDALDSVYGRGFGCIISCVPGVLLYYEGEDMRVIINAIQI</sequence>
<name>A0A7J4XC79_9BACE</name>
<evidence type="ECO:0000313" key="2">
    <source>
        <dbReference type="Proteomes" id="UP000422221"/>
    </source>
</evidence>
<gene>
    <name evidence="1" type="ORF">F3F73_23010</name>
</gene>
<proteinExistence type="predicted"/>
<dbReference type="AlphaFoldDB" id="A0A7J4XC79"/>
<dbReference type="Proteomes" id="UP000422221">
    <property type="component" value="Unassembled WGS sequence"/>
</dbReference>
<accession>A0A7J4XC79</accession>
<protein>
    <submittedName>
        <fullName evidence="1">Uncharacterized protein</fullName>
    </submittedName>
</protein>
<comment type="caution">
    <text evidence="1">The sequence shown here is derived from an EMBL/GenBank/DDBJ whole genome shotgun (WGS) entry which is preliminary data.</text>
</comment>